<keyword evidence="1" id="KW-1133">Transmembrane helix</keyword>
<evidence type="ECO:0000313" key="2">
    <source>
        <dbReference type="EMBL" id="MDQ0567550.1"/>
    </source>
</evidence>
<dbReference type="RefSeq" id="WP_307444145.1">
    <property type="nucleotide sequence ID" value="NZ_JAUSWP010000001.1"/>
</dbReference>
<gene>
    <name evidence="2" type="ORF">J2Z63_000171</name>
</gene>
<dbReference type="EMBL" id="JAUSWP010000001">
    <property type="protein sequence ID" value="MDQ0567550.1"/>
    <property type="molecule type" value="Genomic_DNA"/>
</dbReference>
<sequence>MVIKIIFNIFRVLAWILFCLVLFVIGVALLSFNTKTDYVLSLPKILQESNWMFFIDSAKESLAGKSLKDIWSLDFQLLNHKIGAVLIFYILPIFNVIYITLSATSLFLWRKKRNKEKAKKEKAREEAKA</sequence>
<reference evidence="2" key="1">
    <citation type="submission" date="2023-07" db="EMBL/GenBank/DDBJ databases">
        <title>Genomic Encyclopedia of Type Strains, Phase IV (KMG-IV): sequencing the most valuable type-strain genomes for metagenomic binning, comparative biology and taxonomic classification.</title>
        <authorList>
            <person name="Goeker M."/>
        </authorList>
    </citation>
    <scope>NUCLEOTIDE SEQUENCE [LARGE SCALE GENOMIC DNA]</scope>
    <source>
        <strain evidence="2">DSM 22019</strain>
    </source>
</reference>
<evidence type="ECO:0000313" key="3">
    <source>
        <dbReference type="Proteomes" id="UP001236620"/>
    </source>
</evidence>
<name>A0ABU0NDN3_9MOLU</name>
<proteinExistence type="predicted"/>
<keyword evidence="1" id="KW-0472">Membrane</keyword>
<keyword evidence="1" id="KW-0812">Transmembrane</keyword>
<keyword evidence="3" id="KW-1185">Reference proteome</keyword>
<dbReference type="Proteomes" id="UP001236620">
    <property type="component" value="Unassembled WGS sequence"/>
</dbReference>
<accession>A0ABU0NDN3</accession>
<evidence type="ECO:0000256" key="1">
    <source>
        <dbReference type="SAM" id="Phobius"/>
    </source>
</evidence>
<feature type="transmembrane region" description="Helical" evidence="1">
    <location>
        <begin position="12"/>
        <end position="32"/>
    </location>
</feature>
<protein>
    <submittedName>
        <fullName evidence="2">Uncharacterized protein</fullName>
    </submittedName>
</protein>
<organism evidence="2 3">
    <name type="scientific">Mycoplasma yeatsii</name>
    <dbReference type="NCBI Taxonomy" id="51365"/>
    <lineage>
        <taxon>Bacteria</taxon>
        <taxon>Bacillati</taxon>
        <taxon>Mycoplasmatota</taxon>
        <taxon>Mollicutes</taxon>
        <taxon>Mycoplasmataceae</taxon>
        <taxon>Mycoplasma</taxon>
    </lineage>
</organism>
<feature type="transmembrane region" description="Helical" evidence="1">
    <location>
        <begin position="82"/>
        <end position="109"/>
    </location>
</feature>
<comment type="caution">
    <text evidence="2">The sequence shown here is derived from an EMBL/GenBank/DDBJ whole genome shotgun (WGS) entry which is preliminary data.</text>
</comment>